<protein>
    <submittedName>
        <fullName evidence="1">Uncharacterized protein</fullName>
    </submittedName>
</protein>
<name>A0A0E9QNN6_ANGAN</name>
<evidence type="ECO:0000313" key="1">
    <source>
        <dbReference type="EMBL" id="JAH18429.1"/>
    </source>
</evidence>
<sequence length="35" mass="4231">MMIIMNCFNVLLFQGATLHKHHQSTVLIRWYYMSC</sequence>
<dbReference type="AlphaFoldDB" id="A0A0E9QNN6"/>
<accession>A0A0E9QNN6</accession>
<dbReference type="EMBL" id="GBXM01090148">
    <property type="protein sequence ID" value="JAH18429.1"/>
    <property type="molecule type" value="Transcribed_RNA"/>
</dbReference>
<proteinExistence type="predicted"/>
<reference evidence="1" key="1">
    <citation type="submission" date="2014-11" db="EMBL/GenBank/DDBJ databases">
        <authorList>
            <person name="Amaro Gonzalez C."/>
        </authorList>
    </citation>
    <scope>NUCLEOTIDE SEQUENCE</scope>
</reference>
<organism evidence="1">
    <name type="scientific">Anguilla anguilla</name>
    <name type="common">European freshwater eel</name>
    <name type="synonym">Muraena anguilla</name>
    <dbReference type="NCBI Taxonomy" id="7936"/>
    <lineage>
        <taxon>Eukaryota</taxon>
        <taxon>Metazoa</taxon>
        <taxon>Chordata</taxon>
        <taxon>Craniata</taxon>
        <taxon>Vertebrata</taxon>
        <taxon>Euteleostomi</taxon>
        <taxon>Actinopterygii</taxon>
        <taxon>Neopterygii</taxon>
        <taxon>Teleostei</taxon>
        <taxon>Anguilliformes</taxon>
        <taxon>Anguillidae</taxon>
        <taxon>Anguilla</taxon>
    </lineage>
</organism>
<reference evidence="1" key="2">
    <citation type="journal article" date="2015" name="Fish Shellfish Immunol.">
        <title>Early steps in the European eel (Anguilla anguilla)-Vibrio vulnificus interaction in the gills: Role of the RtxA13 toxin.</title>
        <authorList>
            <person name="Callol A."/>
            <person name="Pajuelo D."/>
            <person name="Ebbesson L."/>
            <person name="Teles M."/>
            <person name="MacKenzie S."/>
            <person name="Amaro C."/>
        </authorList>
    </citation>
    <scope>NUCLEOTIDE SEQUENCE</scope>
</reference>